<dbReference type="EMBL" id="CAJVPQ010003259">
    <property type="protein sequence ID" value="CAG8622630.1"/>
    <property type="molecule type" value="Genomic_DNA"/>
</dbReference>
<evidence type="ECO:0000313" key="1">
    <source>
        <dbReference type="EMBL" id="CAG8622630.1"/>
    </source>
</evidence>
<organism evidence="1 2">
    <name type="scientific">Funneliformis caledonium</name>
    <dbReference type="NCBI Taxonomy" id="1117310"/>
    <lineage>
        <taxon>Eukaryota</taxon>
        <taxon>Fungi</taxon>
        <taxon>Fungi incertae sedis</taxon>
        <taxon>Mucoromycota</taxon>
        <taxon>Glomeromycotina</taxon>
        <taxon>Glomeromycetes</taxon>
        <taxon>Glomerales</taxon>
        <taxon>Glomeraceae</taxon>
        <taxon>Funneliformis</taxon>
    </lineage>
</organism>
<proteinExistence type="predicted"/>
<gene>
    <name evidence="1" type="ORF">FCALED_LOCUS9634</name>
</gene>
<name>A0A9N9D1C9_9GLOM</name>
<dbReference type="AlphaFoldDB" id="A0A9N9D1C9"/>
<reference evidence="1" key="1">
    <citation type="submission" date="2021-06" db="EMBL/GenBank/DDBJ databases">
        <authorList>
            <person name="Kallberg Y."/>
            <person name="Tangrot J."/>
            <person name="Rosling A."/>
        </authorList>
    </citation>
    <scope>NUCLEOTIDE SEQUENCE</scope>
    <source>
        <strain evidence="1">UK204</strain>
    </source>
</reference>
<dbReference type="Proteomes" id="UP000789570">
    <property type="component" value="Unassembled WGS sequence"/>
</dbReference>
<protein>
    <submittedName>
        <fullName evidence="1">11205_t:CDS:1</fullName>
    </submittedName>
</protein>
<comment type="caution">
    <text evidence="1">The sequence shown here is derived from an EMBL/GenBank/DDBJ whole genome shotgun (WGS) entry which is preliminary data.</text>
</comment>
<sequence>MIQSAFKSLESICSLSVEYDSIMKTLDIQMDKTLTVLQRCEYIETQFIRPSTAQHH</sequence>
<evidence type="ECO:0000313" key="2">
    <source>
        <dbReference type="Proteomes" id="UP000789570"/>
    </source>
</evidence>
<accession>A0A9N9D1C9</accession>
<keyword evidence="2" id="KW-1185">Reference proteome</keyword>